<comment type="caution">
    <text evidence="9">The sequence shown here is derived from an EMBL/GenBank/DDBJ whole genome shotgun (WGS) entry which is preliminary data.</text>
</comment>
<dbReference type="EMBL" id="JXTC01000312">
    <property type="protein sequence ID" value="PON66443.1"/>
    <property type="molecule type" value="Genomic_DNA"/>
</dbReference>
<organism evidence="9 10">
    <name type="scientific">Trema orientale</name>
    <name type="common">Charcoal tree</name>
    <name type="synonym">Celtis orientalis</name>
    <dbReference type="NCBI Taxonomy" id="63057"/>
    <lineage>
        <taxon>Eukaryota</taxon>
        <taxon>Viridiplantae</taxon>
        <taxon>Streptophyta</taxon>
        <taxon>Embryophyta</taxon>
        <taxon>Tracheophyta</taxon>
        <taxon>Spermatophyta</taxon>
        <taxon>Magnoliopsida</taxon>
        <taxon>eudicotyledons</taxon>
        <taxon>Gunneridae</taxon>
        <taxon>Pentapetalae</taxon>
        <taxon>rosids</taxon>
        <taxon>fabids</taxon>
        <taxon>Rosales</taxon>
        <taxon>Cannabaceae</taxon>
        <taxon>Trema</taxon>
    </lineage>
</organism>
<dbReference type="SUPFAM" id="SSF56112">
    <property type="entry name" value="Protein kinase-like (PK-like)"/>
    <property type="match status" value="1"/>
</dbReference>
<evidence type="ECO:0000256" key="2">
    <source>
        <dbReference type="ARBA" id="ARBA00022527"/>
    </source>
</evidence>
<evidence type="ECO:0000256" key="5">
    <source>
        <dbReference type="ARBA" id="ARBA00022777"/>
    </source>
</evidence>
<keyword evidence="6" id="KW-0067">ATP-binding</keyword>
<evidence type="ECO:0000313" key="9">
    <source>
        <dbReference type="EMBL" id="PON66443.1"/>
    </source>
</evidence>
<proteinExistence type="predicted"/>
<keyword evidence="5 9" id="KW-0418">Kinase</keyword>
<keyword evidence="2" id="KW-0723">Serine/threonine-protein kinase</keyword>
<name>A0A2P5CZI0_TREOI</name>
<sequence length="135" mass="15378">MCILSICWGCHYNPSEAAQLFSTRELDLDTSLLIRETRASLNSLADILREYKDNTSFQAVKVEAYAFCCMHHDFVWLIIHCDISSKNILLDSELEAHISILELLIWTVLQKFQKGQAADVLDPAILNADSEKMML</sequence>
<evidence type="ECO:0000256" key="8">
    <source>
        <dbReference type="ARBA" id="ARBA00048679"/>
    </source>
</evidence>
<dbReference type="InParanoid" id="A0A2P5CZI0"/>
<dbReference type="InterPro" id="IPR011009">
    <property type="entry name" value="Kinase-like_dom_sf"/>
</dbReference>
<dbReference type="AlphaFoldDB" id="A0A2P5CZI0"/>
<keyword evidence="10" id="KW-1185">Reference proteome</keyword>
<comment type="catalytic activity">
    <reaction evidence="7">
        <text>L-threonyl-[protein] + ATP = O-phospho-L-threonyl-[protein] + ADP + H(+)</text>
        <dbReference type="Rhea" id="RHEA:46608"/>
        <dbReference type="Rhea" id="RHEA-COMP:11060"/>
        <dbReference type="Rhea" id="RHEA-COMP:11605"/>
        <dbReference type="ChEBI" id="CHEBI:15378"/>
        <dbReference type="ChEBI" id="CHEBI:30013"/>
        <dbReference type="ChEBI" id="CHEBI:30616"/>
        <dbReference type="ChEBI" id="CHEBI:61977"/>
        <dbReference type="ChEBI" id="CHEBI:456216"/>
        <dbReference type="EC" id="2.7.11.1"/>
    </reaction>
</comment>
<dbReference type="GO" id="GO:0004674">
    <property type="term" value="F:protein serine/threonine kinase activity"/>
    <property type="evidence" value="ECO:0007669"/>
    <property type="project" value="UniProtKB-KW"/>
</dbReference>
<gene>
    <name evidence="9" type="ORF">TorRG33x02_267910</name>
</gene>
<dbReference type="EC" id="2.7.11.1" evidence="1"/>
<dbReference type="PANTHER" id="PTHR48005">
    <property type="entry name" value="LEUCINE RICH REPEAT KINASE 2"/>
    <property type="match status" value="1"/>
</dbReference>
<dbReference type="InterPro" id="IPR051420">
    <property type="entry name" value="Ser_Thr_Kinases_DiverseReg"/>
</dbReference>
<evidence type="ECO:0000256" key="7">
    <source>
        <dbReference type="ARBA" id="ARBA00047899"/>
    </source>
</evidence>
<protein>
    <recommendedName>
        <fullName evidence="1">non-specific serine/threonine protein kinase</fullName>
        <ecNumber evidence="1">2.7.11.1</ecNumber>
    </recommendedName>
</protein>
<dbReference type="PANTHER" id="PTHR48005:SF13">
    <property type="entry name" value="SERINE_THREONINE-PROTEIN KINASE DDB_G0278509-RELATED"/>
    <property type="match status" value="1"/>
</dbReference>
<keyword evidence="3" id="KW-0808">Transferase</keyword>
<evidence type="ECO:0000256" key="1">
    <source>
        <dbReference type="ARBA" id="ARBA00012513"/>
    </source>
</evidence>
<dbReference type="Proteomes" id="UP000237000">
    <property type="component" value="Unassembled WGS sequence"/>
</dbReference>
<keyword evidence="4" id="KW-0547">Nucleotide-binding</keyword>
<dbReference type="OrthoDB" id="10428080at2759"/>
<comment type="catalytic activity">
    <reaction evidence="8">
        <text>L-seryl-[protein] + ATP = O-phospho-L-seryl-[protein] + ADP + H(+)</text>
        <dbReference type="Rhea" id="RHEA:17989"/>
        <dbReference type="Rhea" id="RHEA-COMP:9863"/>
        <dbReference type="Rhea" id="RHEA-COMP:11604"/>
        <dbReference type="ChEBI" id="CHEBI:15378"/>
        <dbReference type="ChEBI" id="CHEBI:29999"/>
        <dbReference type="ChEBI" id="CHEBI:30616"/>
        <dbReference type="ChEBI" id="CHEBI:83421"/>
        <dbReference type="ChEBI" id="CHEBI:456216"/>
        <dbReference type="EC" id="2.7.11.1"/>
    </reaction>
</comment>
<accession>A0A2P5CZI0</accession>
<dbReference type="GO" id="GO:0005524">
    <property type="term" value="F:ATP binding"/>
    <property type="evidence" value="ECO:0007669"/>
    <property type="project" value="UniProtKB-KW"/>
</dbReference>
<evidence type="ECO:0000256" key="3">
    <source>
        <dbReference type="ARBA" id="ARBA00022679"/>
    </source>
</evidence>
<reference evidence="10" key="1">
    <citation type="submission" date="2016-06" db="EMBL/GenBank/DDBJ databases">
        <title>Parallel loss of symbiosis genes in relatives of nitrogen-fixing non-legume Parasponia.</title>
        <authorList>
            <person name="Van Velzen R."/>
            <person name="Holmer R."/>
            <person name="Bu F."/>
            <person name="Rutten L."/>
            <person name="Van Zeijl A."/>
            <person name="Liu W."/>
            <person name="Santuari L."/>
            <person name="Cao Q."/>
            <person name="Sharma T."/>
            <person name="Shen D."/>
            <person name="Roswanjaya Y."/>
            <person name="Wardhani T."/>
            <person name="Kalhor M.S."/>
            <person name="Jansen J."/>
            <person name="Van den Hoogen J."/>
            <person name="Gungor B."/>
            <person name="Hartog M."/>
            <person name="Hontelez J."/>
            <person name="Verver J."/>
            <person name="Yang W.-C."/>
            <person name="Schijlen E."/>
            <person name="Repin R."/>
            <person name="Schilthuizen M."/>
            <person name="Schranz E."/>
            <person name="Heidstra R."/>
            <person name="Miyata K."/>
            <person name="Fedorova E."/>
            <person name="Kohlen W."/>
            <person name="Bisseling T."/>
            <person name="Smit S."/>
            <person name="Geurts R."/>
        </authorList>
    </citation>
    <scope>NUCLEOTIDE SEQUENCE [LARGE SCALE GENOMIC DNA]</scope>
    <source>
        <strain evidence="10">cv. RG33-2</strain>
    </source>
</reference>
<evidence type="ECO:0000256" key="6">
    <source>
        <dbReference type="ARBA" id="ARBA00022840"/>
    </source>
</evidence>
<evidence type="ECO:0000256" key="4">
    <source>
        <dbReference type="ARBA" id="ARBA00022741"/>
    </source>
</evidence>
<evidence type="ECO:0000313" key="10">
    <source>
        <dbReference type="Proteomes" id="UP000237000"/>
    </source>
</evidence>